<keyword evidence="1" id="KW-0812">Transmembrane</keyword>
<evidence type="ECO:0000313" key="2">
    <source>
        <dbReference type="EMBL" id="KOF87816.1"/>
    </source>
</evidence>
<protein>
    <submittedName>
        <fullName evidence="2">Uncharacterized protein</fullName>
    </submittedName>
</protein>
<organism evidence="2">
    <name type="scientific">Octopus bimaculoides</name>
    <name type="common">California two-spotted octopus</name>
    <dbReference type="NCBI Taxonomy" id="37653"/>
    <lineage>
        <taxon>Eukaryota</taxon>
        <taxon>Metazoa</taxon>
        <taxon>Spiralia</taxon>
        <taxon>Lophotrochozoa</taxon>
        <taxon>Mollusca</taxon>
        <taxon>Cephalopoda</taxon>
        <taxon>Coleoidea</taxon>
        <taxon>Octopodiformes</taxon>
        <taxon>Octopoda</taxon>
        <taxon>Incirrata</taxon>
        <taxon>Octopodidae</taxon>
        <taxon>Octopus</taxon>
    </lineage>
</organism>
<dbReference type="AlphaFoldDB" id="A0A0L8HEX2"/>
<keyword evidence="1" id="KW-1133">Transmembrane helix</keyword>
<proteinExistence type="predicted"/>
<feature type="transmembrane region" description="Helical" evidence="1">
    <location>
        <begin position="24"/>
        <end position="41"/>
    </location>
</feature>
<name>A0A0L8HEX2_OCTBM</name>
<reference evidence="2" key="1">
    <citation type="submission" date="2015-07" db="EMBL/GenBank/DDBJ databases">
        <title>MeaNS - Measles Nucleotide Surveillance Program.</title>
        <authorList>
            <person name="Tran T."/>
            <person name="Druce J."/>
        </authorList>
    </citation>
    <scope>NUCLEOTIDE SEQUENCE</scope>
    <source>
        <strain evidence="2">UCB-OBI-ISO-001</strain>
        <tissue evidence="2">Gonad</tissue>
    </source>
</reference>
<evidence type="ECO:0000256" key="1">
    <source>
        <dbReference type="SAM" id="Phobius"/>
    </source>
</evidence>
<feature type="non-terminal residue" evidence="2">
    <location>
        <position position="1"/>
    </location>
</feature>
<dbReference type="EMBL" id="KQ418312">
    <property type="protein sequence ID" value="KOF87816.1"/>
    <property type="molecule type" value="Genomic_DNA"/>
</dbReference>
<gene>
    <name evidence="2" type="ORF">OCBIM_22016034mg</name>
</gene>
<accession>A0A0L8HEX2</accession>
<sequence>VTIFLCHYIYLYRSLTIYPSIDPLIIFCVCVCVCVCLYIYVNNYLSIKVIMSVGKYVSIHLPI</sequence>
<keyword evidence="1" id="KW-0472">Membrane</keyword>